<protein>
    <submittedName>
        <fullName evidence="1">Uncharacterized protein</fullName>
    </submittedName>
</protein>
<name>A0A060UQL7_9PROT</name>
<sequence length="115" mass="12475">MDKIIGCHYAEAAEIRNTFTGEPWGTTSIGVCPVLANSKGKPKLGAAVVRITGPNTNNGIATIDRLANMVVIQLNAGVGIYTGPKNLNTDSPYARHVFEVEDHWQDHFARMERPG</sequence>
<evidence type="ECO:0000313" key="3">
    <source>
        <dbReference type="Proteomes" id="UP000193925"/>
    </source>
</evidence>
<proteinExistence type="predicted"/>
<dbReference type="EMBL" id="CCCS020000035">
    <property type="protein sequence ID" value="CDQ10551.1"/>
    <property type="molecule type" value="Genomic_DNA"/>
</dbReference>
<dbReference type="RefSeq" id="WP_156103873.1">
    <property type="nucleotide sequence ID" value="NZ_CCCS020000035.1"/>
</dbReference>
<dbReference type="Proteomes" id="UP000193925">
    <property type="component" value="Chromosome AFERRI"/>
</dbReference>
<accession>A0A060UQL7</accession>
<evidence type="ECO:0000313" key="1">
    <source>
        <dbReference type="EMBL" id="CDQ10551.1"/>
    </source>
</evidence>
<reference evidence="1" key="1">
    <citation type="submission" date="2014-03" db="EMBL/GenBank/DDBJ databases">
        <authorList>
            <person name="Genoscope - CEA"/>
        </authorList>
    </citation>
    <scope>NUCLEOTIDE SEQUENCE [LARGE SCALE GENOMIC DNA]</scope>
    <source>
        <strain evidence="1">CF27</strain>
    </source>
</reference>
<organism evidence="1">
    <name type="scientific">Acidithiobacillus ferrivorans</name>
    <dbReference type="NCBI Taxonomy" id="160808"/>
    <lineage>
        <taxon>Bacteria</taxon>
        <taxon>Pseudomonadati</taxon>
        <taxon>Pseudomonadota</taxon>
        <taxon>Acidithiobacillia</taxon>
        <taxon>Acidithiobacillales</taxon>
        <taxon>Acidithiobacillaceae</taxon>
        <taxon>Acidithiobacillus</taxon>
    </lineage>
</organism>
<reference evidence="1" key="2">
    <citation type="submission" date="2014-07" db="EMBL/GenBank/DDBJ databases">
        <title>Initial genome analysis of the psychrotolerant acidophile Acidithiobacillus ferrivorans CF27: insights into iron and sulfur oxidation pathways and into biofilm formation.</title>
        <authorList>
            <person name="Talla E."/>
            <person name="Hedrich S."/>
            <person name="Mangenot S."/>
            <person name="Ji B."/>
            <person name="Johnson D.B."/>
            <person name="Barbe V."/>
            <person name="Bonnefoy V."/>
        </authorList>
    </citation>
    <scope>NUCLEOTIDE SEQUENCE [LARGE SCALE GENOMIC DNA]</scope>
    <source>
        <strain evidence="1">CF27</strain>
    </source>
</reference>
<dbReference type="AlphaFoldDB" id="A0A060UQL7"/>
<evidence type="ECO:0000313" key="2">
    <source>
        <dbReference type="EMBL" id="SMH64582.1"/>
    </source>
</evidence>
<gene>
    <name evidence="2" type="ORF">AFERRI_10615</name>
    <name evidence="1" type="ORF">AFERRI_400332</name>
</gene>
<keyword evidence="3" id="KW-1185">Reference proteome</keyword>
<reference evidence="2 3" key="3">
    <citation type="submission" date="2017-03" db="EMBL/GenBank/DDBJ databases">
        <authorList>
            <person name="Regsiter A."/>
            <person name="William W."/>
        </authorList>
    </citation>
    <scope>NUCLEOTIDE SEQUENCE [LARGE SCALE GENOMIC DNA]</scope>
    <source>
        <strain evidence="2">PRJEB5721</strain>
    </source>
</reference>
<dbReference type="EMBL" id="LT841305">
    <property type="protein sequence ID" value="SMH64582.1"/>
    <property type="molecule type" value="Genomic_DNA"/>
</dbReference>